<dbReference type="RefSeq" id="WP_017801187.1">
    <property type="nucleotide sequence ID" value="NZ_JAGGMQ010000001.1"/>
</dbReference>
<comment type="caution">
    <text evidence="1">The sequence shown here is derived from an EMBL/GenBank/DDBJ whole genome shotgun (WGS) entry which is preliminary data.</text>
</comment>
<dbReference type="EMBL" id="JAGGMQ010000001">
    <property type="protein sequence ID" value="MBP2168256.1"/>
    <property type="molecule type" value="Genomic_DNA"/>
</dbReference>
<organism evidence="1 2">
    <name type="scientific">Winslowiella toletana</name>
    <dbReference type="NCBI Taxonomy" id="92490"/>
    <lineage>
        <taxon>Bacteria</taxon>
        <taxon>Pseudomonadati</taxon>
        <taxon>Pseudomonadota</taxon>
        <taxon>Gammaproteobacteria</taxon>
        <taxon>Enterobacterales</taxon>
        <taxon>Erwiniaceae</taxon>
        <taxon>Winslowiella</taxon>
    </lineage>
</organism>
<gene>
    <name evidence="1" type="ORF">J2125_001448</name>
</gene>
<accession>A0ABS4P6I6</accession>
<evidence type="ECO:0000313" key="1">
    <source>
        <dbReference type="EMBL" id="MBP2168256.1"/>
    </source>
</evidence>
<protein>
    <submittedName>
        <fullName evidence="1">Uncharacterized protein</fullName>
    </submittedName>
</protein>
<evidence type="ECO:0000313" key="2">
    <source>
        <dbReference type="Proteomes" id="UP001195624"/>
    </source>
</evidence>
<reference evidence="2" key="1">
    <citation type="submission" date="2023-07" db="EMBL/GenBank/DDBJ databases">
        <title>Genome mining of underrepresented organisms for secondary metabolites.</title>
        <authorList>
            <person name="D'Agostino P.M."/>
        </authorList>
    </citation>
    <scope>NUCLEOTIDE SEQUENCE [LARGE SCALE GENOMIC DNA]</scope>
    <source>
        <strain evidence="2">WS4403</strain>
    </source>
</reference>
<keyword evidence="2" id="KW-1185">Reference proteome</keyword>
<dbReference type="Proteomes" id="UP001195624">
    <property type="component" value="Unassembled WGS sequence"/>
</dbReference>
<sequence>MKWQFASISLMVLVFLILLLAMLVRSLPATNTSNIFLPQITSENLQLGYYDLLGNKRELYNPRFEVRGGVVFITLTSPDDNRFSSRIKMQLQHRTPAGLLYSYQPLYYANPQGHRLVQNVLSFMAHNGATLNGFEFENRRVVVMPSGLILSYDK</sequence>
<name>A0ABS4P6I6_9GAMM</name>
<proteinExistence type="predicted"/>